<dbReference type="Pfam" id="PF00963">
    <property type="entry name" value="Cohesin"/>
    <property type="match status" value="1"/>
</dbReference>
<dbReference type="InterPro" id="IPR008965">
    <property type="entry name" value="CBM2/CBM3_carb-bd_dom_sf"/>
</dbReference>
<dbReference type="OrthoDB" id="1494714at2"/>
<evidence type="ECO:0000313" key="5">
    <source>
        <dbReference type="Proteomes" id="UP000321580"/>
    </source>
</evidence>
<dbReference type="GO" id="GO:0030246">
    <property type="term" value="F:carbohydrate binding"/>
    <property type="evidence" value="ECO:0007669"/>
    <property type="project" value="InterPro"/>
</dbReference>
<dbReference type="SUPFAM" id="SSF49384">
    <property type="entry name" value="Carbohydrate-binding domain"/>
    <property type="match status" value="1"/>
</dbReference>
<organism evidence="4 5">
    <name type="scientific">Phaeodactylibacter luteus</name>
    <dbReference type="NCBI Taxonomy" id="1564516"/>
    <lineage>
        <taxon>Bacteria</taxon>
        <taxon>Pseudomonadati</taxon>
        <taxon>Bacteroidota</taxon>
        <taxon>Saprospiria</taxon>
        <taxon>Saprospirales</taxon>
        <taxon>Haliscomenobacteraceae</taxon>
        <taxon>Phaeodactylibacter</taxon>
    </lineage>
</organism>
<feature type="domain" description="Cohesin" evidence="3">
    <location>
        <begin position="68"/>
        <end position="175"/>
    </location>
</feature>
<evidence type="ECO:0000259" key="3">
    <source>
        <dbReference type="Pfam" id="PF00963"/>
    </source>
</evidence>
<protein>
    <recommendedName>
        <fullName evidence="3">Cohesin domain-containing protein</fullName>
    </recommendedName>
</protein>
<accession>A0A5C6S4Y4</accession>
<evidence type="ECO:0000313" key="4">
    <source>
        <dbReference type="EMBL" id="TXB68861.1"/>
    </source>
</evidence>
<dbReference type="AlphaFoldDB" id="A0A5C6S4Y4"/>
<sequence length="202" mass="21306">MNRIFFWALLLNLSVMSCQAEPSGEGKSGAEEKAAPVAEAPAVDENTPAVESSAFYTPPISNAVLQLAFAETVAKAGGTVCVDLKATQFTRLLSMQYTVAWDPAVLKLKEVANFGLPYLSGQNFGATRAAEGVMPVVWIDNALKGTTIPDGSTLYAVCFEVIGKAGQVSPLQIVDSPTAIEVVNLDEELVSLQPQAGQVSVE</sequence>
<keyword evidence="2" id="KW-0732">Signal</keyword>
<proteinExistence type="predicted"/>
<dbReference type="InterPro" id="IPR002102">
    <property type="entry name" value="Cohesin_dom"/>
</dbReference>
<name>A0A5C6S4Y4_9BACT</name>
<dbReference type="Gene3D" id="2.60.40.680">
    <property type="match status" value="1"/>
</dbReference>
<dbReference type="CDD" id="cd08547">
    <property type="entry name" value="Type_II_cohesin"/>
    <property type="match status" value="1"/>
</dbReference>
<comment type="caution">
    <text evidence="4">The sequence shown here is derived from an EMBL/GenBank/DDBJ whole genome shotgun (WGS) entry which is preliminary data.</text>
</comment>
<dbReference type="PROSITE" id="PS51257">
    <property type="entry name" value="PROKAR_LIPOPROTEIN"/>
    <property type="match status" value="1"/>
</dbReference>
<dbReference type="Proteomes" id="UP000321580">
    <property type="component" value="Unassembled WGS sequence"/>
</dbReference>
<keyword evidence="5" id="KW-1185">Reference proteome</keyword>
<reference evidence="4 5" key="1">
    <citation type="submission" date="2019-08" db="EMBL/GenBank/DDBJ databases">
        <title>Genome of Phaeodactylibacter luteus.</title>
        <authorList>
            <person name="Bowman J.P."/>
        </authorList>
    </citation>
    <scope>NUCLEOTIDE SEQUENCE [LARGE SCALE GENOMIC DNA]</scope>
    <source>
        <strain evidence="4 5">KCTC 42180</strain>
    </source>
</reference>
<feature type="signal peptide" evidence="2">
    <location>
        <begin position="1"/>
        <end position="20"/>
    </location>
</feature>
<feature type="region of interest" description="Disordered" evidence="1">
    <location>
        <begin position="22"/>
        <end position="43"/>
    </location>
</feature>
<dbReference type="GO" id="GO:0000272">
    <property type="term" value="P:polysaccharide catabolic process"/>
    <property type="evidence" value="ECO:0007669"/>
    <property type="project" value="InterPro"/>
</dbReference>
<dbReference type="RefSeq" id="WP_147165748.1">
    <property type="nucleotide sequence ID" value="NZ_VOOR01000003.1"/>
</dbReference>
<feature type="chain" id="PRO_5022885148" description="Cohesin domain-containing protein" evidence="2">
    <location>
        <begin position="21"/>
        <end position="202"/>
    </location>
</feature>
<dbReference type="EMBL" id="VOOR01000003">
    <property type="protein sequence ID" value="TXB68861.1"/>
    <property type="molecule type" value="Genomic_DNA"/>
</dbReference>
<gene>
    <name evidence="4" type="ORF">FRY97_02000</name>
</gene>
<evidence type="ECO:0000256" key="2">
    <source>
        <dbReference type="SAM" id="SignalP"/>
    </source>
</evidence>
<evidence type="ECO:0000256" key="1">
    <source>
        <dbReference type="SAM" id="MobiDB-lite"/>
    </source>
</evidence>